<sequence length="212" mass="23464">MTEGKRLNIYSIVVGPLATNCYIIESAGEAIVIDPGGEPEKIIEKLKSLSLKVKMIINTHGHIDHISANNDIIGFTSAPLAIHPDDLSFLTYDWKKETAELGIRVNSPREADIYLTDGDKVKIGNVEFNVIHTPGHSPGCICLHTEKTLICGDTLFYEGVGRWDLPRGDYETLINSIRTKIYTLPDDTDVYPGHGPSTSISHEKKHNPFIRA</sequence>
<dbReference type="GO" id="GO:0016787">
    <property type="term" value="F:hydrolase activity"/>
    <property type="evidence" value="ECO:0007669"/>
    <property type="project" value="UniProtKB-KW"/>
</dbReference>
<dbReference type="SUPFAM" id="SSF56281">
    <property type="entry name" value="Metallo-hydrolase/oxidoreductase"/>
    <property type="match status" value="1"/>
</dbReference>
<dbReference type="PANTHER" id="PTHR46233:SF3">
    <property type="entry name" value="HYDROXYACYLGLUTATHIONE HYDROLASE GLOC"/>
    <property type="match status" value="1"/>
</dbReference>
<dbReference type="Proteomes" id="UP000192611">
    <property type="component" value="Unassembled WGS sequence"/>
</dbReference>
<dbReference type="InterPro" id="IPR051453">
    <property type="entry name" value="MBL_Glyoxalase_II"/>
</dbReference>
<evidence type="ECO:0000256" key="1">
    <source>
        <dbReference type="ARBA" id="ARBA00001947"/>
    </source>
</evidence>
<keyword evidence="4" id="KW-0862">Zinc</keyword>
<feature type="domain" description="Metallo-beta-lactamase" evidence="5">
    <location>
        <begin position="18"/>
        <end position="194"/>
    </location>
</feature>
<reference evidence="7" key="1">
    <citation type="submission" date="2017-03" db="EMBL/GenBank/DDBJ databases">
        <title>Novel pathways for hydrocarbon cycling and metabolic interdependencies in hydrothermal sediment communities.</title>
        <authorList>
            <person name="Dombrowski N."/>
            <person name="Seitz K."/>
            <person name="Teske A."/>
            <person name="Baker B."/>
        </authorList>
    </citation>
    <scope>NUCLEOTIDE SEQUENCE [LARGE SCALE GENOMIC DNA]</scope>
</reference>
<name>A0A1W9S3M0_9BACT</name>
<dbReference type="InterPro" id="IPR036866">
    <property type="entry name" value="RibonucZ/Hydroxyglut_hydro"/>
</dbReference>
<comment type="caution">
    <text evidence="6">The sequence shown here is derived from an EMBL/GenBank/DDBJ whole genome shotgun (WGS) entry which is preliminary data.</text>
</comment>
<evidence type="ECO:0000256" key="4">
    <source>
        <dbReference type="ARBA" id="ARBA00022833"/>
    </source>
</evidence>
<dbReference type="SMART" id="SM00849">
    <property type="entry name" value="Lactamase_B"/>
    <property type="match status" value="1"/>
</dbReference>
<proteinExistence type="predicted"/>
<dbReference type="Pfam" id="PF00753">
    <property type="entry name" value="Lactamase_B"/>
    <property type="match status" value="1"/>
</dbReference>
<dbReference type="GO" id="GO:0046872">
    <property type="term" value="F:metal ion binding"/>
    <property type="evidence" value="ECO:0007669"/>
    <property type="project" value="UniProtKB-KW"/>
</dbReference>
<dbReference type="InterPro" id="IPR001279">
    <property type="entry name" value="Metallo-B-lactamas"/>
</dbReference>
<evidence type="ECO:0000256" key="3">
    <source>
        <dbReference type="ARBA" id="ARBA00022801"/>
    </source>
</evidence>
<evidence type="ECO:0000256" key="2">
    <source>
        <dbReference type="ARBA" id="ARBA00022723"/>
    </source>
</evidence>
<comment type="cofactor">
    <cofactor evidence="1">
        <name>Zn(2+)</name>
        <dbReference type="ChEBI" id="CHEBI:29105"/>
    </cofactor>
</comment>
<dbReference type="EMBL" id="NATQ01000005">
    <property type="protein sequence ID" value="OQX91252.1"/>
    <property type="molecule type" value="Genomic_DNA"/>
</dbReference>
<evidence type="ECO:0000313" key="6">
    <source>
        <dbReference type="EMBL" id="OQX91252.1"/>
    </source>
</evidence>
<dbReference type="Gene3D" id="3.60.15.10">
    <property type="entry name" value="Ribonuclease Z/Hydroxyacylglutathione hydrolase-like"/>
    <property type="match status" value="1"/>
</dbReference>
<organism evidence="6 7">
    <name type="scientific">Candidatus Coatesbacteria bacterium 4484_99</name>
    <dbReference type="NCBI Taxonomy" id="1970774"/>
    <lineage>
        <taxon>Bacteria</taxon>
        <taxon>Candidatus Coatesiibacteriota</taxon>
    </lineage>
</organism>
<accession>A0A1W9S3M0</accession>
<protein>
    <recommendedName>
        <fullName evidence="5">Metallo-beta-lactamase domain-containing protein</fullName>
    </recommendedName>
</protein>
<evidence type="ECO:0000259" key="5">
    <source>
        <dbReference type="SMART" id="SM00849"/>
    </source>
</evidence>
<dbReference type="PANTHER" id="PTHR46233">
    <property type="entry name" value="HYDROXYACYLGLUTATHIONE HYDROLASE GLOC"/>
    <property type="match status" value="1"/>
</dbReference>
<dbReference type="AlphaFoldDB" id="A0A1W9S3M0"/>
<gene>
    <name evidence="6" type="ORF">B6D57_00465</name>
</gene>
<keyword evidence="2" id="KW-0479">Metal-binding</keyword>
<keyword evidence="3" id="KW-0378">Hydrolase</keyword>
<dbReference type="CDD" id="cd06262">
    <property type="entry name" value="metallo-hydrolase-like_MBL-fold"/>
    <property type="match status" value="1"/>
</dbReference>
<evidence type="ECO:0000313" key="7">
    <source>
        <dbReference type="Proteomes" id="UP000192611"/>
    </source>
</evidence>